<feature type="domain" description="Putative restriction endonuclease" evidence="1">
    <location>
        <begin position="15"/>
        <end position="184"/>
    </location>
</feature>
<dbReference type="PANTHER" id="PTHR36558:SF1">
    <property type="entry name" value="RESTRICTION ENDONUCLEASE DOMAIN-CONTAINING PROTEIN-RELATED"/>
    <property type="match status" value="1"/>
</dbReference>
<evidence type="ECO:0000259" key="1">
    <source>
        <dbReference type="Pfam" id="PF05685"/>
    </source>
</evidence>
<dbReference type="RefSeq" id="WP_119366767.1">
    <property type="nucleotide sequence ID" value="NZ_QXDJ01000003.1"/>
</dbReference>
<protein>
    <submittedName>
        <fullName evidence="2">Uma2 family endonuclease</fullName>
    </submittedName>
</protein>
<comment type="caution">
    <text evidence="2">The sequence shown here is derived from an EMBL/GenBank/DDBJ whole genome shotgun (WGS) entry which is preliminary data.</text>
</comment>
<dbReference type="Proteomes" id="UP000265930">
    <property type="component" value="Unassembled WGS sequence"/>
</dbReference>
<dbReference type="AlphaFoldDB" id="A0A399IQZ6"/>
<keyword evidence="2" id="KW-0255">Endonuclease</keyword>
<dbReference type="InterPro" id="IPR011335">
    <property type="entry name" value="Restrct_endonuc-II-like"/>
</dbReference>
<name>A0A399IQZ6_9CLOT</name>
<accession>A0A399IQZ6</accession>
<dbReference type="GO" id="GO:0004519">
    <property type="term" value="F:endonuclease activity"/>
    <property type="evidence" value="ECO:0007669"/>
    <property type="project" value="UniProtKB-KW"/>
</dbReference>
<dbReference type="CDD" id="cd06260">
    <property type="entry name" value="DUF820-like"/>
    <property type="match status" value="1"/>
</dbReference>
<organism evidence="2 3">
    <name type="scientific">Clostridium chromiireducens</name>
    <dbReference type="NCBI Taxonomy" id="225345"/>
    <lineage>
        <taxon>Bacteria</taxon>
        <taxon>Bacillati</taxon>
        <taxon>Bacillota</taxon>
        <taxon>Clostridia</taxon>
        <taxon>Eubacteriales</taxon>
        <taxon>Clostridiaceae</taxon>
        <taxon>Clostridium</taxon>
    </lineage>
</organism>
<sequence>MAINPIDNKIYTYNDYLKFADDEVFEIIDGRISAMSPAPSRIHQEIIMEIAYEIKNYIKSKNCPCKVYPAPFDVVLKNDDDDVVSSRNVVQPDISVICDRNKLTDKGCIGSPDMIVEVVSPYNPSNDYIRKLSLYEQFKVREYWIVNPMEKNILVYILTDKGYDSPKIYSFNDTVKVNIYDDLEIDFKSLSLL</sequence>
<keyword evidence="2" id="KW-0540">Nuclease</keyword>
<dbReference type="Pfam" id="PF05685">
    <property type="entry name" value="Uma2"/>
    <property type="match status" value="1"/>
</dbReference>
<dbReference type="SUPFAM" id="SSF52980">
    <property type="entry name" value="Restriction endonuclease-like"/>
    <property type="match status" value="1"/>
</dbReference>
<dbReference type="EMBL" id="QXDJ01000003">
    <property type="protein sequence ID" value="RII33922.1"/>
    <property type="molecule type" value="Genomic_DNA"/>
</dbReference>
<proteinExistence type="predicted"/>
<keyword evidence="2" id="KW-0378">Hydrolase</keyword>
<evidence type="ECO:0000313" key="2">
    <source>
        <dbReference type="EMBL" id="RII33922.1"/>
    </source>
</evidence>
<evidence type="ECO:0000313" key="3">
    <source>
        <dbReference type="Proteomes" id="UP000265930"/>
    </source>
</evidence>
<dbReference type="InterPro" id="IPR012296">
    <property type="entry name" value="Nuclease_put_TT1808"/>
</dbReference>
<dbReference type="PANTHER" id="PTHR36558">
    <property type="entry name" value="GLR1098 PROTEIN"/>
    <property type="match status" value="1"/>
</dbReference>
<gene>
    <name evidence="2" type="ORF">D2A34_12085</name>
</gene>
<dbReference type="Gene3D" id="3.90.1570.10">
    <property type="entry name" value="tt1808, chain A"/>
    <property type="match status" value="1"/>
</dbReference>
<reference evidence="2 3" key="1">
    <citation type="submission" date="2018-08" db="EMBL/GenBank/DDBJ databases">
        <title>Genome of Clostridium chromiireducens C1, DSM12136.</title>
        <authorList>
            <person name="Xing M."/>
            <person name="Wei Y."/>
            <person name="Ang E.L."/>
            <person name="Zhao H."/>
            <person name="Zhang Y."/>
        </authorList>
    </citation>
    <scope>NUCLEOTIDE SEQUENCE [LARGE SCALE GENOMIC DNA]</scope>
    <source>
        <strain evidence="2 3">C1</strain>
    </source>
</reference>
<dbReference type="InterPro" id="IPR008538">
    <property type="entry name" value="Uma2"/>
</dbReference>